<dbReference type="GO" id="GO:0000287">
    <property type="term" value="F:magnesium ion binding"/>
    <property type="evidence" value="ECO:0007669"/>
    <property type="project" value="UniProtKB-UniRule"/>
</dbReference>
<evidence type="ECO:0000256" key="1">
    <source>
        <dbReference type="ARBA" id="ARBA00005165"/>
    </source>
</evidence>
<keyword evidence="2 9" id="KW-0808">Transferase</keyword>
<dbReference type="GO" id="GO:0009228">
    <property type="term" value="P:thiamine biosynthetic process"/>
    <property type="evidence" value="ECO:0007669"/>
    <property type="project" value="UniProtKB-KW"/>
</dbReference>
<feature type="domain" description="Thiamine phosphate synthase/TenI" evidence="12">
    <location>
        <begin position="10"/>
        <end position="190"/>
    </location>
</feature>
<reference evidence="13" key="1">
    <citation type="submission" date="2022-09" db="EMBL/GenBank/DDBJ databases">
        <title>Culturomic study of gut microbiota in children with autism spectrum disorder.</title>
        <authorList>
            <person name="Efimov B.A."/>
            <person name="Chaplin A.V."/>
            <person name="Sokolova S.R."/>
            <person name="Pikina A.P."/>
            <person name="Korzhanova M."/>
            <person name="Belova V."/>
            <person name="Korostin D."/>
        </authorList>
    </citation>
    <scope>NUCLEOTIDE SEQUENCE</scope>
    <source>
        <strain evidence="13">ASD5510</strain>
    </source>
</reference>
<evidence type="ECO:0000256" key="2">
    <source>
        <dbReference type="ARBA" id="ARBA00022679"/>
    </source>
</evidence>
<proteinExistence type="inferred from homology"/>
<evidence type="ECO:0000256" key="9">
    <source>
        <dbReference type="HAMAP-Rule" id="MF_00097"/>
    </source>
</evidence>
<dbReference type="FunFam" id="3.20.20.70:FF:000096">
    <property type="entry name" value="Thiamine-phosphate synthase"/>
    <property type="match status" value="1"/>
</dbReference>
<feature type="binding site" evidence="9">
    <location>
        <begin position="40"/>
        <end position="44"/>
    </location>
    <ligand>
        <name>4-amino-2-methyl-5-(diphosphooxymethyl)pyrimidine</name>
        <dbReference type="ChEBI" id="CHEBI:57841"/>
    </ligand>
</feature>
<evidence type="ECO:0000256" key="8">
    <source>
        <dbReference type="ARBA" id="ARBA00047883"/>
    </source>
</evidence>
<sequence length="213" mass="23036">MKCDKKTMLLYAVTDRSWTGRQTLYEQVEAALKGGVTCVQLREKDLPEDAFLDEAVKIKTLCHQYHVPFIINDNAPLAVKCGADGVHVGQHDMQAGAVRELIGDDRILGVSAQTVEQAVLAEKNGADYLGVGAVFDTSTKKDANPVSHDTVKAIRQAVSIPICAIGGITRENIRRLSGTGIDGVAVVSAIFASSDIKQTCRDLRRLSQEMIAK</sequence>
<dbReference type="RefSeq" id="WP_148398455.1">
    <property type="nucleotide sequence ID" value="NZ_JAOSHN010000001.1"/>
</dbReference>
<comment type="function">
    <text evidence="9">Condenses 4-methyl-5-(beta-hydroxyethyl)thiazole monophosphate (THZ-P) and 2-methyl-4-amino-5-hydroxymethyl pyrimidine pyrophosphate (HMP-PP) to form thiamine monophosphate (TMP).</text>
</comment>
<dbReference type="Proteomes" id="UP001065549">
    <property type="component" value="Unassembled WGS sequence"/>
</dbReference>
<gene>
    <name evidence="9 13" type="primary">thiE</name>
    <name evidence="13" type="ORF">OBO34_01270</name>
</gene>
<dbReference type="PANTHER" id="PTHR20857:SF15">
    <property type="entry name" value="THIAMINE-PHOSPHATE SYNTHASE"/>
    <property type="match status" value="1"/>
</dbReference>
<dbReference type="Pfam" id="PF02581">
    <property type="entry name" value="TMP-TENI"/>
    <property type="match status" value="1"/>
</dbReference>
<keyword evidence="5 9" id="KW-0784">Thiamine biosynthesis</keyword>
<dbReference type="NCBIfam" id="TIGR00693">
    <property type="entry name" value="thiE"/>
    <property type="match status" value="1"/>
</dbReference>
<dbReference type="CDD" id="cd00564">
    <property type="entry name" value="TMP_TenI"/>
    <property type="match status" value="1"/>
</dbReference>
<dbReference type="AlphaFoldDB" id="A0A9J6QIQ1"/>
<protein>
    <recommendedName>
        <fullName evidence="9">Thiamine-phosphate synthase</fullName>
        <shortName evidence="9">TP synthase</shortName>
        <shortName evidence="9">TPS</shortName>
        <ecNumber evidence="9">2.5.1.3</ecNumber>
    </recommendedName>
    <alternativeName>
        <fullName evidence="9">Thiamine-phosphate pyrophosphorylase</fullName>
        <shortName evidence="9">TMP pyrophosphorylase</shortName>
        <shortName evidence="9">TMP-PPase</shortName>
    </alternativeName>
</protein>
<keyword evidence="3 9" id="KW-0479">Metal-binding</keyword>
<dbReference type="InterPro" id="IPR036206">
    <property type="entry name" value="ThiamineP_synth_sf"/>
</dbReference>
<evidence type="ECO:0000313" key="14">
    <source>
        <dbReference type="Proteomes" id="UP001065549"/>
    </source>
</evidence>
<evidence type="ECO:0000313" key="13">
    <source>
        <dbReference type="EMBL" id="MCU7376977.1"/>
    </source>
</evidence>
<dbReference type="GO" id="GO:0004789">
    <property type="term" value="F:thiamine-phosphate diphosphorylase activity"/>
    <property type="evidence" value="ECO:0007669"/>
    <property type="project" value="UniProtKB-UniRule"/>
</dbReference>
<comment type="catalytic activity">
    <reaction evidence="8 9 10">
        <text>2-[(2R,5Z)-2-carboxy-4-methylthiazol-5(2H)-ylidene]ethyl phosphate + 4-amino-2-methyl-5-(diphosphooxymethyl)pyrimidine + 2 H(+) = thiamine phosphate + CO2 + diphosphate</text>
        <dbReference type="Rhea" id="RHEA:47844"/>
        <dbReference type="ChEBI" id="CHEBI:15378"/>
        <dbReference type="ChEBI" id="CHEBI:16526"/>
        <dbReference type="ChEBI" id="CHEBI:33019"/>
        <dbReference type="ChEBI" id="CHEBI:37575"/>
        <dbReference type="ChEBI" id="CHEBI:57841"/>
        <dbReference type="ChEBI" id="CHEBI:62899"/>
        <dbReference type="EC" id="2.5.1.3"/>
    </reaction>
</comment>
<feature type="binding site" evidence="9">
    <location>
        <position position="111"/>
    </location>
    <ligand>
        <name>4-amino-2-methyl-5-(diphosphooxymethyl)pyrimidine</name>
        <dbReference type="ChEBI" id="CHEBI:57841"/>
    </ligand>
</feature>
<accession>A0A9J6QIQ1</accession>
<dbReference type="HAMAP" id="MF_00097">
    <property type="entry name" value="TMP_synthase"/>
    <property type="match status" value="1"/>
</dbReference>
<feature type="binding site" evidence="9">
    <location>
        <begin position="187"/>
        <end position="188"/>
    </location>
    <ligand>
        <name>2-[(2R,5Z)-2-carboxy-4-methylthiazol-5(2H)-ylidene]ethyl phosphate</name>
        <dbReference type="ChEBI" id="CHEBI:62899"/>
    </ligand>
</feature>
<evidence type="ECO:0000256" key="4">
    <source>
        <dbReference type="ARBA" id="ARBA00022842"/>
    </source>
</evidence>
<evidence type="ECO:0000256" key="7">
    <source>
        <dbReference type="ARBA" id="ARBA00047851"/>
    </source>
</evidence>
<comment type="catalytic activity">
    <reaction evidence="6 9 10">
        <text>4-methyl-5-(2-phosphooxyethyl)-thiazole + 4-amino-2-methyl-5-(diphosphooxymethyl)pyrimidine + H(+) = thiamine phosphate + diphosphate</text>
        <dbReference type="Rhea" id="RHEA:22328"/>
        <dbReference type="ChEBI" id="CHEBI:15378"/>
        <dbReference type="ChEBI" id="CHEBI:33019"/>
        <dbReference type="ChEBI" id="CHEBI:37575"/>
        <dbReference type="ChEBI" id="CHEBI:57841"/>
        <dbReference type="ChEBI" id="CHEBI:58296"/>
        <dbReference type="EC" id="2.5.1.3"/>
    </reaction>
</comment>
<comment type="caution">
    <text evidence="13">The sequence shown here is derived from an EMBL/GenBank/DDBJ whole genome shotgun (WGS) entry which is preliminary data.</text>
</comment>
<dbReference type="InterPro" id="IPR022998">
    <property type="entry name" value="ThiamineP_synth_TenI"/>
</dbReference>
<feature type="binding site" evidence="9">
    <location>
        <position position="72"/>
    </location>
    <ligand>
        <name>4-amino-2-methyl-5-(diphosphooxymethyl)pyrimidine</name>
        <dbReference type="ChEBI" id="CHEBI:57841"/>
    </ligand>
</feature>
<dbReference type="GO" id="GO:0005737">
    <property type="term" value="C:cytoplasm"/>
    <property type="evidence" value="ECO:0007669"/>
    <property type="project" value="TreeGrafter"/>
</dbReference>
<feature type="binding site" evidence="9">
    <location>
        <position position="140"/>
    </location>
    <ligand>
        <name>4-amino-2-methyl-5-(diphosphooxymethyl)pyrimidine</name>
        <dbReference type="ChEBI" id="CHEBI:57841"/>
    </ligand>
</feature>
<feature type="binding site" evidence="9">
    <location>
        <position position="73"/>
    </location>
    <ligand>
        <name>Mg(2+)</name>
        <dbReference type="ChEBI" id="CHEBI:18420"/>
    </ligand>
</feature>
<dbReference type="EC" id="2.5.1.3" evidence="9"/>
<feature type="binding site" evidence="9">
    <location>
        <begin position="137"/>
        <end position="139"/>
    </location>
    <ligand>
        <name>2-[(2R,5Z)-2-carboxy-4-methylthiazol-5(2H)-ylidene]ethyl phosphate</name>
        <dbReference type="ChEBI" id="CHEBI:62899"/>
    </ligand>
</feature>
<comment type="pathway">
    <text evidence="1 9 11">Cofactor biosynthesis; thiamine diphosphate biosynthesis; thiamine phosphate from 4-amino-2-methyl-5-diphosphomethylpyrimidine and 4-methyl-5-(2-phosphoethyl)-thiazole: step 1/1.</text>
</comment>
<name>A0A9J6QIQ1_9FIRM</name>
<comment type="similarity">
    <text evidence="9 10">Belongs to the thiamine-phosphate synthase family.</text>
</comment>
<evidence type="ECO:0000259" key="12">
    <source>
        <dbReference type="Pfam" id="PF02581"/>
    </source>
</evidence>
<evidence type="ECO:0000256" key="11">
    <source>
        <dbReference type="RuleBase" id="RU004253"/>
    </source>
</evidence>
<dbReference type="Gene3D" id="3.20.20.70">
    <property type="entry name" value="Aldolase class I"/>
    <property type="match status" value="1"/>
</dbReference>
<dbReference type="SUPFAM" id="SSF51391">
    <property type="entry name" value="Thiamin phosphate synthase"/>
    <property type="match status" value="1"/>
</dbReference>
<dbReference type="PANTHER" id="PTHR20857">
    <property type="entry name" value="THIAMINE-PHOSPHATE PYROPHOSPHORYLASE"/>
    <property type="match status" value="1"/>
</dbReference>
<evidence type="ECO:0000256" key="5">
    <source>
        <dbReference type="ARBA" id="ARBA00022977"/>
    </source>
</evidence>
<evidence type="ECO:0000256" key="3">
    <source>
        <dbReference type="ARBA" id="ARBA00022723"/>
    </source>
</evidence>
<comment type="catalytic activity">
    <reaction evidence="7 9 10">
        <text>2-(2-carboxy-4-methylthiazol-5-yl)ethyl phosphate + 4-amino-2-methyl-5-(diphosphooxymethyl)pyrimidine + 2 H(+) = thiamine phosphate + CO2 + diphosphate</text>
        <dbReference type="Rhea" id="RHEA:47848"/>
        <dbReference type="ChEBI" id="CHEBI:15378"/>
        <dbReference type="ChEBI" id="CHEBI:16526"/>
        <dbReference type="ChEBI" id="CHEBI:33019"/>
        <dbReference type="ChEBI" id="CHEBI:37575"/>
        <dbReference type="ChEBI" id="CHEBI:57841"/>
        <dbReference type="ChEBI" id="CHEBI:62890"/>
        <dbReference type="EC" id="2.5.1.3"/>
    </reaction>
</comment>
<comment type="cofactor">
    <cofactor evidence="9">
        <name>Mg(2+)</name>
        <dbReference type="ChEBI" id="CHEBI:18420"/>
    </cofactor>
    <text evidence="9">Binds 1 Mg(2+) ion per subunit.</text>
</comment>
<keyword evidence="4 9" id="KW-0460">Magnesium</keyword>
<dbReference type="EMBL" id="JAOSHN010000001">
    <property type="protein sequence ID" value="MCU7376977.1"/>
    <property type="molecule type" value="Genomic_DNA"/>
</dbReference>
<feature type="binding site" evidence="9">
    <location>
        <position position="167"/>
    </location>
    <ligand>
        <name>2-[(2R,5Z)-2-carboxy-4-methylthiazol-5(2H)-ylidene]ethyl phosphate</name>
        <dbReference type="ChEBI" id="CHEBI:62899"/>
    </ligand>
</feature>
<evidence type="ECO:0000256" key="10">
    <source>
        <dbReference type="RuleBase" id="RU003826"/>
    </source>
</evidence>
<dbReference type="InterPro" id="IPR034291">
    <property type="entry name" value="TMP_synthase"/>
</dbReference>
<evidence type="ECO:0000256" key="6">
    <source>
        <dbReference type="ARBA" id="ARBA00047334"/>
    </source>
</evidence>
<keyword evidence="14" id="KW-1185">Reference proteome</keyword>
<organism evidence="13 14">
    <name type="scientific">Hominibacterium faecale</name>
    <dbReference type="NCBI Taxonomy" id="2839743"/>
    <lineage>
        <taxon>Bacteria</taxon>
        <taxon>Bacillati</taxon>
        <taxon>Bacillota</taxon>
        <taxon>Clostridia</taxon>
        <taxon>Peptostreptococcales</taxon>
        <taxon>Anaerovoracaceae</taxon>
        <taxon>Hominibacterium</taxon>
    </lineage>
</organism>
<dbReference type="InterPro" id="IPR013785">
    <property type="entry name" value="Aldolase_TIM"/>
</dbReference>
<dbReference type="GO" id="GO:0009229">
    <property type="term" value="P:thiamine diphosphate biosynthetic process"/>
    <property type="evidence" value="ECO:0007669"/>
    <property type="project" value="UniProtKB-UniRule"/>
</dbReference>
<feature type="binding site" evidence="9">
    <location>
        <position position="92"/>
    </location>
    <ligand>
        <name>Mg(2+)</name>
        <dbReference type="ChEBI" id="CHEBI:18420"/>
    </ligand>
</feature>